<name>A0ABS6N234_9GAMM</name>
<gene>
    <name evidence="2" type="ORF">KRX52_20280</name>
</gene>
<dbReference type="Proteomes" id="UP000813068">
    <property type="component" value="Unassembled WGS sequence"/>
</dbReference>
<comment type="caution">
    <text evidence="2">The sequence shown here is derived from an EMBL/GenBank/DDBJ whole genome shotgun (WGS) entry which is preliminary data.</text>
</comment>
<dbReference type="Pfam" id="PF13924">
    <property type="entry name" value="Lipocalin_5"/>
    <property type="match status" value="1"/>
</dbReference>
<evidence type="ECO:0000259" key="1">
    <source>
        <dbReference type="Pfam" id="PF13924"/>
    </source>
</evidence>
<accession>A0ABS6N234</accession>
<dbReference type="RefSeq" id="WP_217683537.1">
    <property type="nucleotide sequence ID" value="NZ_JAHRGL010000080.1"/>
</dbReference>
<keyword evidence="3" id="KW-1185">Reference proteome</keyword>
<protein>
    <submittedName>
        <fullName evidence="2">Lipocalin-like domain-containing protein</fullName>
    </submittedName>
</protein>
<reference evidence="2 3" key="1">
    <citation type="submission" date="2021-06" db="EMBL/GenBank/DDBJ databases">
        <title>Differences between aerobic and microaerobic xylene degrading microbial communities.</title>
        <authorList>
            <person name="Banerjee S."/>
            <person name="Tancsics A."/>
        </authorList>
    </citation>
    <scope>NUCLEOTIDE SEQUENCE [LARGE SCALE GENOMIC DNA]</scope>
    <source>
        <strain evidence="2 3">MAP12</strain>
    </source>
</reference>
<proteinExistence type="predicted"/>
<evidence type="ECO:0000313" key="2">
    <source>
        <dbReference type="EMBL" id="MBV2135114.1"/>
    </source>
</evidence>
<evidence type="ECO:0000313" key="3">
    <source>
        <dbReference type="Proteomes" id="UP000813068"/>
    </source>
</evidence>
<organism evidence="2 3">
    <name type="scientific">Geopseudomonas aromaticivorans</name>
    <dbReference type="NCBI Taxonomy" id="2849492"/>
    <lineage>
        <taxon>Bacteria</taxon>
        <taxon>Pseudomonadati</taxon>
        <taxon>Pseudomonadota</taxon>
        <taxon>Gammaproteobacteria</taxon>
        <taxon>Pseudomonadales</taxon>
        <taxon>Pseudomonadaceae</taxon>
        <taxon>Geopseudomonas</taxon>
    </lineage>
</organism>
<feature type="domain" description="Lipocalin-like" evidence="1">
    <location>
        <begin position="9"/>
        <end position="144"/>
    </location>
</feature>
<dbReference type="InterPro" id="IPR024311">
    <property type="entry name" value="Lipocalin-like"/>
</dbReference>
<dbReference type="EMBL" id="JAHRGL010000080">
    <property type="protein sequence ID" value="MBV2135114.1"/>
    <property type="molecule type" value="Genomic_DNA"/>
</dbReference>
<sequence>MSTPQTNLVGRWEIISWEQAFDDGRRELPMGEHLNGFIQYTEDGGMACMIAAAERPNFETGGQWNASDAEKARAYTSMLAYGGRYEVDGDVITHKVDISMFPNWKGGVQKRQLAVNADGTLTLSARLEEGSPQARTARLVWRRAGA</sequence>